<evidence type="ECO:0000313" key="5">
    <source>
        <dbReference type="EMBL" id="QBZ62945.1"/>
    </source>
</evidence>
<protein>
    <recommendedName>
        <fullName evidence="4">CAP-Gly domain-containing protein</fullName>
    </recommendedName>
</protein>
<accession>A0A4P7NLA6</accession>
<dbReference type="PROSITE" id="PS50245">
    <property type="entry name" value="CAP_GLY_2"/>
    <property type="match status" value="1"/>
</dbReference>
<dbReference type="Gene3D" id="3.80.10.10">
    <property type="entry name" value="Ribonuclease Inhibitor"/>
    <property type="match status" value="3"/>
</dbReference>
<evidence type="ECO:0000256" key="1">
    <source>
        <dbReference type="ARBA" id="ARBA00022614"/>
    </source>
</evidence>
<dbReference type="InterPro" id="IPR032675">
    <property type="entry name" value="LRR_dom_sf"/>
</dbReference>
<feature type="domain" description="CAP-Gly" evidence="4">
    <location>
        <begin position="24"/>
        <end position="70"/>
    </location>
</feature>
<dbReference type="EMBL" id="CP034208">
    <property type="protein sequence ID" value="QBZ62945.1"/>
    <property type="molecule type" value="Genomic_DNA"/>
</dbReference>
<dbReference type="InterPro" id="IPR000938">
    <property type="entry name" value="CAP-Gly_domain"/>
</dbReference>
<dbReference type="SUPFAM" id="SSF74924">
    <property type="entry name" value="Cap-Gly domain"/>
    <property type="match status" value="1"/>
</dbReference>
<reference evidence="5 6" key="1">
    <citation type="journal article" date="2019" name="Mol. Biol. Evol.">
        <title>Blast fungal genomes show frequent chromosomal changes, gene gains and losses, and effector gene turnover.</title>
        <authorList>
            <person name="Gomez Luciano L.B."/>
            <person name="Jason Tsai I."/>
            <person name="Chuma I."/>
            <person name="Tosa Y."/>
            <person name="Chen Y.H."/>
            <person name="Li J.Y."/>
            <person name="Li M.Y."/>
            <person name="Jade Lu M.Y."/>
            <person name="Nakayashiki H."/>
            <person name="Li W.H."/>
        </authorList>
    </citation>
    <scope>NUCLEOTIDE SEQUENCE [LARGE SCALE GENOMIC DNA]</scope>
    <source>
        <strain evidence="5">MZ5-1-6</strain>
    </source>
</reference>
<feature type="compositionally biased region" description="Low complexity" evidence="3">
    <location>
        <begin position="561"/>
        <end position="577"/>
    </location>
</feature>
<dbReference type="PANTHER" id="PTHR45617">
    <property type="entry name" value="LEUCINE RICH REPEAT FAMILY PROTEIN"/>
    <property type="match status" value="1"/>
</dbReference>
<dbReference type="PROSITE" id="PS00845">
    <property type="entry name" value="CAP_GLY_1"/>
    <property type="match status" value="1"/>
</dbReference>
<dbReference type="SMART" id="SM01052">
    <property type="entry name" value="CAP_GLY"/>
    <property type="match status" value="1"/>
</dbReference>
<evidence type="ECO:0000313" key="6">
    <source>
        <dbReference type="Proteomes" id="UP000294847"/>
    </source>
</evidence>
<dbReference type="Pfam" id="PF01302">
    <property type="entry name" value="CAP_GLY"/>
    <property type="match status" value="1"/>
</dbReference>
<dbReference type="PANTHER" id="PTHR45617:SF179">
    <property type="entry name" value="LEUCINE-RICH REPEAT-CONTAINING PROTEIN 15-LIKE"/>
    <property type="match status" value="1"/>
</dbReference>
<keyword evidence="1" id="KW-0433">Leucine-rich repeat</keyword>
<gene>
    <name evidence="5" type="ORF">PoMZ_11835</name>
</gene>
<sequence>MAPTHQVGQRLSFDGALCTIRFIGDVAGTSGTWLGVEWDDPSRGKHDGCHKGVRYFACLSRSPTAASFVRPTRPSDPPRSFIEAVRDKYADEPVGDAASRPKEIVISGKVAEEVGFDKIRRRMAQLHELTIIIVDGARISFVSSPDGSSGADCSVKETCPRIVELDISRNLISDMSTVVDICSQLSDLRNLRLNGNRFWNVLDKSPQLASAKDVLGNITELAIDETLLSWEEICQITSWFGSLQNLSCDLNQLSSIPAPFPATMSRSLTTLSLEFNEFASLSDLAPLATLSSLRNLILKGNNISTVAKDDTTPGPVFSSSIYHLDISYNRIATWSFVDALPDSFPGLRSLRLAHNPVYENPTAVSQDVEGTTSSQTQAGASATASTAPKRSVSEDPYMITIARVACLEHLNFSAVTPAERTDAEMFYLSRIARQLAAVPEGSEGPVLAQHRRYAELCELYGEPAVVRQQEISHSFLEGRLIKVDFRMEESPQAVRGSAEDAAAELVRKAEIPRALDMYAVKGIAGRLFGISPLELRLVWETGEWDPVAGFDEDDDEDSGAEDGVTGADTAPAAADGGNQKHGRLVRRQVELVDSPRQFGYCIDGNEAKIRVERIAA</sequence>
<evidence type="ECO:0000256" key="2">
    <source>
        <dbReference type="ARBA" id="ARBA00022737"/>
    </source>
</evidence>
<evidence type="ECO:0000256" key="3">
    <source>
        <dbReference type="SAM" id="MobiDB-lite"/>
    </source>
</evidence>
<name>A0A4P7NLA6_PYROR</name>
<dbReference type="Proteomes" id="UP000294847">
    <property type="component" value="Chromosome 5"/>
</dbReference>
<feature type="compositionally biased region" description="Acidic residues" evidence="3">
    <location>
        <begin position="550"/>
        <end position="560"/>
    </location>
</feature>
<dbReference type="AlphaFoldDB" id="A0A4P7NLA6"/>
<dbReference type="InterPro" id="IPR036859">
    <property type="entry name" value="CAP-Gly_dom_sf"/>
</dbReference>
<dbReference type="SUPFAM" id="SSF52058">
    <property type="entry name" value="L domain-like"/>
    <property type="match status" value="1"/>
</dbReference>
<dbReference type="InterPro" id="IPR001611">
    <property type="entry name" value="Leu-rich_rpt"/>
</dbReference>
<feature type="region of interest" description="Disordered" evidence="3">
    <location>
        <begin position="548"/>
        <end position="582"/>
    </location>
</feature>
<dbReference type="PROSITE" id="PS51450">
    <property type="entry name" value="LRR"/>
    <property type="match status" value="1"/>
</dbReference>
<keyword evidence="2" id="KW-0677">Repeat</keyword>
<feature type="compositionally biased region" description="Low complexity" evidence="3">
    <location>
        <begin position="370"/>
        <end position="387"/>
    </location>
</feature>
<organism evidence="5 6">
    <name type="scientific">Pyricularia oryzae</name>
    <name type="common">Rice blast fungus</name>
    <name type="synonym">Magnaporthe oryzae</name>
    <dbReference type="NCBI Taxonomy" id="318829"/>
    <lineage>
        <taxon>Eukaryota</taxon>
        <taxon>Fungi</taxon>
        <taxon>Dikarya</taxon>
        <taxon>Ascomycota</taxon>
        <taxon>Pezizomycotina</taxon>
        <taxon>Sordariomycetes</taxon>
        <taxon>Sordariomycetidae</taxon>
        <taxon>Magnaporthales</taxon>
        <taxon>Pyriculariaceae</taxon>
        <taxon>Pyricularia</taxon>
    </lineage>
</organism>
<evidence type="ECO:0000259" key="4">
    <source>
        <dbReference type="PROSITE" id="PS50245"/>
    </source>
</evidence>
<proteinExistence type="predicted"/>
<dbReference type="Gene3D" id="2.30.30.190">
    <property type="entry name" value="CAP Gly-rich-like domain"/>
    <property type="match status" value="1"/>
</dbReference>
<feature type="region of interest" description="Disordered" evidence="3">
    <location>
        <begin position="364"/>
        <end position="389"/>
    </location>
</feature>